<dbReference type="AlphaFoldDB" id="A0A9D2M117"/>
<dbReference type="Pfam" id="PF01948">
    <property type="entry name" value="PyrI"/>
    <property type="match status" value="1"/>
</dbReference>
<dbReference type="InterPro" id="IPR002801">
    <property type="entry name" value="Asp_carbamoylTrfase_reg"/>
</dbReference>
<keyword evidence="1" id="KW-0479">Metal-binding</keyword>
<evidence type="ECO:0000259" key="4">
    <source>
        <dbReference type="Pfam" id="PF01948"/>
    </source>
</evidence>
<dbReference type="Gene3D" id="3.30.70.140">
    <property type="entry name" value="Aspartate carbamoyltransferase regulatory subunit, N-terminal domain"/>
    <property type="match status" value="1"/>
</dbReference>
<evidence type="ECO:0000313" key="7">
    <source>
        <dbReference type="Proteomes" id="UP000824214"/>
    </source>
</evidence>
<feature type="domain" description="Aspartate carbamoyltransferase regulatory subunit C-terminal" evidence="5">
    <location>
        <begin position="96"/>
        <end position="138"/>
    </location>
</feature>
<reference evidence="6" key="1">
    <citation type="journal article" date="2021" name="PeerJ">
        <title>Extensive microbial diversity within the chicken gut microbiome revealed by metagenomics and culture.</title>
        <authorList>
            <person name="Gilroy R."/>
            <person name="Ravi A."/>
            <person name="Getino M."/>
            <person name="Pursley I."/>
            <person name="Horton D.L."/>
            <person name="Alikhan N.F."/>
            <person name="Baker D."/>
            <person name="Gharbi K."/>
            <person name="Hall N."/>
            <person name="Watson M."/>
            <person name="Adriaenssens E.M."/>
            <person name="Foster-Nyarko E."/>
            <person name="Jarju S."/>
            <person name="Secka A."/>
            <person name="Antonio M."/>
            <person name="Oren A."/>
            <person name="Chaudhuri R.R."/>
            <person name="La Ragione R."/>
            <person name="Hildebrand F."/>
            <person name="Pallen M.J."/>
        </authorList>
    </citation>
    <scope>NUCLEOTIDE SEQUENCE</scope>
    <source>
        <strain evidence="6">ChiBcolR8-3208</strain>
    </source>
</reference>
<name>A0A9D2M117_9FIRM</name>
<dbReference type="SUPFAM" id="SSF54893">
    <property type="entry name" value="Aspartate carbamoyltransferase, Regulatory-chain, N-terminal domain"/>
    <property type="match status" value="1"/>
</dbReference>
<evidence type="ECO:0000256" key="2">
    <source>
        <dbReference type="ARBA" id="ARBA00022833"/>
    </source>
</evidence>
<dbReference type="NCBIfam" id="NF002063">
    <property type="entry name" value="PRK00893.1-3"/>
    <property type="match status" value="1"/>
</dbReference>
<evidence type="ECO:0000259" key="5">
    <source>
        <dbReference type="Pfam" id="PF02748"/>
    </source>
</evidence>
<dbReference type="PANTHER" id="PTHR35805">
    <property type="entry name" value="ASPARTATE CARBAMOYLTRANSFERASE REGULATORY CHAIN"/>
    <property type="match status" value="1"/>
</dbReference>
<gene>
    <name evidence="6" type="ORF">H9942_10150</name>
</gene>
<dbReference type="GO" id="GO:0046872">
    <property type="term" value="F:metal ion binding"/>
    <property type="evidence" value="ECO:0007669"/>
    <property type="project" value="UniProtKB-KW"/>
</dbReference>
<dbReference type="PANTHER" id="PTHR35805:SF1">
    <property type="entry name" value="ASPARTATE CARBAMOYLTRANSFERASE REGULATORY CHAIN"/>
    <property type="match status" value="1"/>
</dbReference>
<reference evidence="6" key="2">
    <citation type="submission" date="2021-04" db="EMBL/GenBank/DDBJ databases">
        <authorList>
            <person name="Gilroy R."/>
        </authorList>
    </citation>
    <scope>NUCLEOTIDE SEQUENCE</scope>
    <source>
        <strain evidence="6">ChiBcolR8-3208</strain>
    </source>
</reference>
<dbReference type="Gene3D" id="2.30.30.20">
    <property type="entry name" value="Aspartate carbamoyltransferase regulatory subunit, C-terminal domain"/>
    <property type="match status" value="1"/>
</dbReference>
<dbReference type="SUPFAM" id="SSF57825">
    <property type="entry name" value="Aspartate carbamoyltransferase, Regulatory-chain, C-terminal domain"/>
    <property type="match status" value="1"/>
</dbReference>
<protein>
    <submittedName>
        <fullName evidence="6">Aspartate carbamoyltransferase regulatory subunit</fullName>
    </submittedName>
</protein>
<accession>A0A9D2M117</accession>
<sequence>MLNIDSIENGIVIDHITAGLGMRIYELLELDKLDTCVAIIKNAKSEKYGKKDIIKIEGVMNIDLDVLGFIDDNATVCTIVNGKLQSKKKPPLPQRLVNIVSCKNPRCITSVEDVDQVFTLCDEKTHRYRCIYCEQEYKK</sequence>
<dbReference type="InterPro" id="IPR036792">
    <property type="entry name" value="Asp_carbatrfase_reg_C_sf"/>
</dbReference>
<evidence type="ECO:0000256" key="1">
    <source>
        <dbReference type="ARBA" id="ARBA00022723"/>
    </source>
</evidence>
<dbReference type="GO" id="GO:0006221">
    <property type="term" value="P:pyrimidine nucleotide biosynthetic process"/>
    <property type="evidence" value="ECO:0007669"/>
    <property type="project" value="UniProtKB-KW"/>
</dbReference>
<dbReference type="InterPro" id="IPR036793">
    <property type="entry name" value="Asp_carbatrfase_reg_N_sf"/>
</dbReference>
<dbReference type="GO" id="GO:0006207">
    <property type="term" value="P:'de novo' pyrimidine nucleobase biosynthetic process"/>
    <property type="evidence" value="ECO:0007669"/>
    <property type="project" value="InterPro"/>
</dbReference>
<dbReference type="GO" id="GO:0009347">
    <property type="term" value="C:aspartate carbamoyltransferase complex"/>
    <property type="evidence" value="ECO:0007669"/>
    <property type="project" value="InterPro"/>
</dbReference>
<keyword evidence="2" id="KW-0862">Zinc</keyword>
<comment type="caution">
    <text evidence="6">The sequence shown here is derived from an EMBL/GenBank/DDBJ whole genome shotgun (WGS) entry which is preliminary data.</text>
</comment>
<feature type="domain" description="Aspartate carbamoyltransferase regulatory subunit N-terminal" evidence="4">
    <location>
        <begin position="2"/>
        <end position="89"/>
    </location>
</feature>
<dbReference type="InterPro" id="IPR020545">
    <property type="entry name" value="Asp_carbamoyltransf_reg_N"/>
</dbReference>
<evidence type="ECO:0000256" key="3">
    <source>
        <dbReference type="ARBA" id="ARBA00022975"/>
    </source>
</evidence>
<dbReference type="Pfam" id="PF02748">
    <property type="entry name" value="PyrI_C"/>
    <property type="match status" value="1"/>
</dbReference>
<dbReference type="Proteomes" id="UP000824214">
    <property type="component" value="Unassembled WGS sequence"/>
</dbReference>
<organism evidence="6 7">
    <name type="scientific">Candidatus Acutalibacter ornithocaccae</name>
    <dbReference type="NCBI Taxonomy" id="2838416"/>
    <lineage>
        <taxon>Bacteria</taxon>
        <taxon>Bacillati</taxon>
        <taxon>Bacillota</taxon>
        <taxon>Clostridia</taxon>
        <taxon>Eubacteriales</taxon>
        <taxon>Acutalibacteraceae</taxon>
        <taxon>Acutalibacter</taxon>
    </lineage>
</organism>
<dbReference type="InterPro" id="IPR020542">
    <property type="entry name" value="Asp_carbamoyltrfase_reg_C"/>
</dbReference>
<keyword evidence="3" id="KW-0665">Pyrimidine biosynthesis</keyword>
<dbReference type="EMBL" id="DWXZ01000214">
    <property type="protein sequence ID" value="HJB38408.1"/>
    <property type="molecule type" value="Genomic_DNA"/>
</dbReference>
<proteinExistence type="predicted"/>
<evidence type="ECO:0000313" key="6">
    <source>
        <dbReference type="EMBL" id="HJB38408.1"/>
    </source>
</evidence>